<gene>
    <name evidence="1" type="ORF">Ctob_004756</name>
</gene>
<dbReference type="OrthoDB" id="194468at2759"/>
<dbReference type="AlphaFoldDB" id="A0A0M0J5D7"/>
<dbReference type="CDD" id="cd08060">
    <property type="entry name" value="MPN_UPF0172"/>
    <property type="match status" value="1"/>
</dbReference>
<dbReference type="Proteomes" id="UP000037460">
    <property type="component" value="Unassembled WGS sequence"/>
</dbReference>
<organism evidence="1 2">
    <name type="scientific">Chrysochromulina tobinii</name>
    <dbReference type="NCBI Taxonomy" id="1460289"/>
    <lineage>
        <taxon>Eukaryota</taxon>
        <taxon>Haptista</taxon>
        <taxon>Haptophyta</taxon>
        <taxon>Prymnesiophyceae</taxon>
        <taxon>Prymnesiales</taxon>
        <taxon>Chrysochromulinaceae</taxon>
        <taxon>Chrysochromulina</taxon>
    </lineage>
</organism>
<reference evidence="2" key="1">
    <citation type="journal article" date="2015" name="PLoS Genet.">
        <title>Genome Sequence and Transcriptome Analyses of Chrysochromulina tobin: Metabolic Tools for Enhanced Algal Fitness in the Prominent Order Prymnesiales (Haptophyceae).</title>
        <authorList>
            <person name="Hovde B.T."/>
            <person name="Deodato C.R."/>
            <person name="Hunsperger H.M."/>
            <person name="Ryken S.A."/>
            <person name="Yost W."/>
            <person name="Jha R.K."/>
            <person name="Patterson J."/>
            <person name="Monnat R.J. Jr."/>
            <person name="Barlow S.B."/>
            <person name="Starkenburg S.R."/>
            <person name="Cattolico R.A."/>
        </authorList>
    </citation>
    <scope>NUCLEOTIDE SEQUENCE</scope>
    <source>
        <strain evidence="2">CCMP291</strain>
    </source>
</reference>
<evidence type="ECO:0000313" key="1">
    <source>
        <dbReference type="EMBL" id="KOO21829.1"/>
    </source>
</evidence>
<dbReference type="Pfam" id="PF03665">
    <property type="entry name" value="UPF0172"/>
    <property type="match status" value="1"/>
</dbReference>
<keyword evidence="2" id="KW-1185">Reference proteome</keyword>
<sequence length="194" mass="20850">MAISKPAIALKADAYTVLFLHCCRYPTRSLNGLLLGSAAADGSVSVEMTLPLFHTQISLAPMLEAALLLADEYCQQNGLQIVGYYQANELVDDLDLGPFGKRISDKIRSQVPAAAVFVVDGASMHPSATDLRLITQGADGKRGAAPFIEGDAEGCIVRLERCIANSLQHEIIDFDAHLDDPEKNWLGNAALLVQ</sequence>
<dbReference type="InterPro" id="IPR005366">
    <property type="entry name" value="EMC8/9"/>
</dbReference>
<evidence type="ECO:0000313" key="2">
    <source>
        <dbReference type="Proteomes" id="UP000037460"/>
    </source>
</evidence>
<dbReference type="EMBL" id="JWZX01003330">
    <property type="protein sequence ID" value="KOO21829.1"/>
    <property type="molecule type" value="Genomic_DNA"/>
</dbReference>
<proteinExistence type="predicted"/>
<comment type="caution">
    <text evidence="1">The sequence shown here is derived from an EMBL/GenBank/DDBJ whole genome shotgun (WGS) entry which is preliminary data.</text>
</comment>
<dbReference type="GO" id="GO:0072546">
    <property type="term" value="C:EMC complex"/>
    <property type="evidence" value="ECO:0007669"/>
    <property type="project" value="InterPro"/>
</dbReference>
<dbReference type="PANTHER" id="PTHR12941">
    <property type="entry name" value="ER MEMBRANE PROTEIN COMPLEX"/>
    <property type="match status" value="1"/>
</dbReference>
<dbReference type="PANTHER" id="PTHR12941:SF10">
    <property type="entry name" value="ER MEMBRANE PROTEIN COMPLEX SUBUNIT 8_9 HOMOLOG"/>
    <property type="match status" value="1"/>
</dbReference>
<accession>A0A0M0J5D7</accession>
<evidence type="ECO:0008006" key="3">
    <source>
        <dbReference type="Google" id="ProtNLM"/>
    </source>
</evidence>
<protein>
    <recommendedName>
        <fullName evidence="3">MPN domain-containing protein</fullName>
    </recommendedName>
</protein>
<name>A0A0M0J5D7_9EUKA</name>